<organism evidence="1 2">
    <name type="scientific">Paraburkholderia saeva</name>
    <dbReference type="NCBI Taxonomy" id="2777537"/>
    <lineage>
        <taxon>Bacteria</taxon>
        <taxon>Pseudomonadati</taxon>
        <taxon>Pseudomonadota</taxon>
        <taxon>Betaproteobacteria</taxon>
        <taxon>Burkholderiales</taxon>
        <taxon>Burkholderiaceae</taxon>
        <taxon>Paraburkholderia</taxon>
    </lineage>
</organism>
<dbReference type="EMBL" id="CAJQZC010000013">
    <property type="protein sequence ID" value="CAG4922260.1"/>
    <property type="molecule type" value="Genomic_DNA"/>
</dbReference>
<keyword evidence="2" id="KW-1185">Reference proteome</keyword>
<accession>A0A9N8X4M6</accession>
<comment type="caution">
    <text evidence="1">The sequence shown here is derived from an EMBL/GenBank/DDBJ whole genome shotgun (WGS) entry which is preliminary data.</text>
</comment>
<gene>
    <name evidence="1" type="ORF">LMG31841_05171</name>
</gene>
<protein>
    <submittedName>
        <fullName evidence="1">Uncharacterized protein</fullName>
    </submittedName>
</protein>
<proteinExistence type="predicted"/>
<evidence type="ECO:0000313" key="1">
    <source>
        <dbReference type="EMBL" id="CAG4922260.1"/>
    </source>
</evidence>
<name>A0A9N8X4M6_9BURK</name>
<dbReference type="Proteomes" id="UP000789704">
    <property type="component" value="Unassembled WGS sequence"/>
</dbReference>
<reference evidence="1" key="1">
    <citation type="submission" date="2021-04" db="EMBL/GenBank/DDBJ databases">
        <authorList>
            <person name="Vanwijnsberghe S."/>
        </authorList>
    </citation>
    <scope>NUCLEOTIDE SEQUENCE</scope>
    <source>
        <strain evidence="1">LMG 31841</strain>
    </source>
</reference>
<evidence type="ECO:0000313" key="2">
    <source>
        <dbReference type="Proteomes" id="UP000789704"/>
    </source>
</evidence>
<sequence length="31" mass="3845">MELTTLRDWLYAMMKARAERLFPMQRTSLKR</sequence>
<dbReference type="AlphaFoldDB" id="A0A9N8X4M6"/>